<evidence type="ECO:0000256" key="3">
    <source>
        <dbReference type="SAM" id="MobiDB-lite"/>
    </source>
</evidence>
<dbReference type="InterPro" id="IPR032755">
    <property type="entry name" value="TSNAXIP1_N"/>
</dbReference>
<reference evidence="5" key="1">
    <citation type="submission" date="2025-08" db="UniProtKB">
        <authorList>
            <consortium name="Ensembl"/>
        </authorList>
    </citation>
    <scope>IDENTIFICATION</scope>
</reference>
<name>A0A3B4TDI4_SERDU</name>
<dbReference type="InterPro" id="IPR012331">
    <property type="entry name" value="Clathrin_H-chain_linker"/>
</dbReference>
<reference evidence="5" key="2">
    <citation type="submission" date="2025-09" db="UniProtKB">
        <authorList>
            <consortium name="Ensembl"/>
        </authorList>
    </citation>
    <scope>IDENTIFICATION</scope>
</reference>
<evidence type="ECO:0000256" key="1">
    <source>
        <dbReference type="ARBA" id="ARBA00023054"/>
    </source>
</evidence>
<keyword evidence="6" id="KW-1185">Reference proteome</keyword>
<keyword evidence="1 2" id="KW-0175">Coiled coil</keyword>
<dbReference type="PANTHER" id="PTHR10292:SF11">
    <property type="entry name" value="CLATHRIN HEAVY CHAIN LINKER DOMAIN-CONTAINING PROTEIN 1"/>
    <property type="match status" value="1"/>
</dbReference>
<feature type="compositionally biased region" description="Low complexity" evidence="3">
    <location>
        <begin position="1"/>
        <end position="13"/>
    </location>
</feature>
<dbReference type="Pfam" id="PF15739">
    <property type="entry name" value="TSNAXIP1_N"/>
    <property type="match status" value="1"/>
</dbReference>
<feature type="region of interest" description="Disordered" evidence="3">
    <location>
        <begin position="1"/>
        <end position="22"/>
    </location>
</feature>
<dbReference type="STRING" id="41447.ENSSDUP00000004199"/>
<dbReference type="AlphaFoldDB" id="A0A3B4TDI4"/>
<evidence type="ECO:0000256" key="2">
    <source>
        <dbReference type="SAM" id="Coils"/>
    </source>
</evidence>
<organism evidence="5 6">
    <name type="scientific">Seriola dumerili</name>
    <name type="common">Greater amberjack</name>
    <name type="synonym">Caranx dumerili</name>
    <dbReference type="NCBI Taxonomy" id="41447"/>
    <lineage>
        <taxon>Eukaryota</taxon>
        <taxon>Metazoa</taxon>
        <taxon>Chordata</taxon>
        <taxon>Craniata</taxon>
        <taxon>Vertebrata</taxon>
        <taxon>Euteleostomi</taxon>
        <taxon>Actinopterygii</taxon>
        <taxon>Neopterygii</taxon>
        <taxon>Teleostei</taxon>
        <taxon>Neoteleostei</taxon>
        <taxon>Acanthomorphata</taxon>
        <taxon>Carangaria</taxon>
        <taxon>Carangiformes</taxon>
        <taxon>Carangidae</taxon>
        <taxon>Seriola</taxon>
    </lineage>
</organism>
<feature type="compositionally biased region" description="Basic and acidic residues" evidence="3">
    <location>
        <begin position="140"/>
        <end position="153"/>
    </location>
</feature>
<evidence type="ECO:0000259" key="4">
    <source>
        <dbReference type="Pfam" id="PF15739"/>
    </source>
</evidence>
<feature type="compositionally biased region" description="Polar residues" evidence="3">
    <location>
        <begin position="154"/>
        <end position="165"/>
    </location>
</feature>
<proteinExistence type="predicted"/>
<accession>A0A3B4TDI4</accession>
<dbReference type="CTD" id="130162"/>
<evidence type="ECO:0000313" key="5">
    <source>
        <dbReference type="Ensembl" id="ENSSDUP00000004199.1"/>
    </source>
</evidence>
<feature type="domain" description="Translin-associated factor X-interacting protein 1 N-terminal" evidence="4">
    <location>
        <begin position="38"/>
        <end position="148"/>
    </location>
</feature>
<feature type="region of interest" description="Disordered" evidence="3">
    <location>
        <begin position="140"/>
        <end position="172"/>
    </location>
</feature>
<dbReference type="GeneTree" id="ENSGT00950000183166"/>
<dbReference type="SUPFAM" id="SSF48371">
    <property type="entry name" value="ARM repeat"/>
    <property type="match status" value="1"/>
</dbReference>
<protein>
    <submittedName>
        <fullName evidence="5">Clathrin heavy chain linker domain containing 1</fullName>
    </submittedName>
</protein>
<dbReference type="InterPro" id="IPR016024">
    <property type="entry name" value="ARM-type_fold"/>
</dbReference>
<dbReference type="Gene3D" id="1.25.40.30">
    <property type="match status" value="1"/>
</dbReference>
<dbReference type="RefSeq" id="XP_022604316.1">
    <property type="nucleotide sequence ID" value="XM_022748595.1"/>
</dbReference>
<dbReference type="Proteomes" id="UP000261420">
    <property type="component" value="Unplaced"/>
</dbReference>
<dbReference type="GeneID" id="111224186"/>
<feature type="coiled-coil region" evidence="2">
    <location>
        <begin position="200"/>
        <end position="230"/>
    </location>
</feature>
<dbReference type="Ensembl" id="ENSSDUT00000004294.1">
    <property type="protein sequence ID" value="ENSSDUP00000004199.1"/>
    <property type="gene ID" value="ENSSDUG00000003147.1"/>
</dbReference>
<dbReference type="Pfam" id="PF13838">
    <property type="entry name" value="Clathrin_H_link"/>
    <property type="match status" value="1"/>
</dbReference>
<dbReference type="OMA" id="IGTMNKF"/>
<sequence length="583" mass="64960">MSAEQTRNSSSSRGETRRSTAGFLASESDDRFFQSLFEFIELEKRFLQSPENGPDELRYIIYRSVFNKVIAQATDYKRLLLTIKAEYDDIIQELKRRNDEVRGAQQTVAASMSCPKSLITCKRRANQLRDRISELQRETSRLQEELQRQKSSKDQSTWTPGLTVSESEDPEALDRHLQHLQVQRAALMDRKSHCVSLEVKAELDAKLQTAESHRDQLSSENRRLKVLSRRLWSVCDCLSSWEEGEGEGQVPLEELVGSTLENIRQNRVTDDDAELFEEEQPTGADEAELLTDHLDRFIELFDLAQYEKAALLAATSPGGVLRNLHTMTMFKAVQAPPGSVPPPLLFFQALLMTLPDGVELSASLSVVGVVLALQRGASQLVVHAVTQNKISFTEHLGDILTEHAQNNPGVADLCLALATIIYEACGLDRKTALSMCKRGLICSAAEFMKHRNKLTAEDCLWVLCRSPSLSLLQLLTKHRGRGRAAILSVGGTCSTLLVDHQQWDLAFQLLDGFVSQGQGVLQDVILEDSDSSVEVWILIASLCSELKRADLSQDILSVLLDQGGTRVLSPDLEGAGLMEHVFL</sequence>
<evidence type="ECO:0000313" key="6">
    <source>
        <dbReference type="Proteomes" id="UP000261420"/>
    </source>
</evidence>
<dbReference type="PANTHER" id="PTHR10292">
    <property type="entry name" value="CLATHRIN HEAVY CHAIN RELATED"/>
    <property type="match status" value="1"/>
</dbReference>